<name>A0ACB9DTT4_CICIN</name>
<keyword evidence="2" id="KW-1185">Reference proteome</keyword>
<evidence type="ECO:0000313" key="2">
    <source>
        <dbReference type="Proteomes" id="UP001055811"/>
    </source>
</evidence>
<gene>
    <name evidence="1" type="ORF">L2E82_20334</name>
</gene>
<evidence type="ECO:0000313" key="1">
    <source>
        <dbReference type="EMBL" id="KAI3749718.1"/>
    </source>
</evidence>
<dbReference type="EMBL" id="CM042012">
    <property type="protein sequence ID" value="KAI3749718.1"/>
    <property type="molecule type" value="Genomic_DNA"/>
</dbReference>
<reference evidence="2" key="1">
    <citation type="journal article" date="2022" name="Mol. Ecol. Resour.">
        <title>The genomes of chicory, endive, great burdock and yacon provide insights into Asteraceae palaeo-polyploidization history and plant inulin production.</title>
        <authorList>
            <person name="Fan W."/>
            <person name="Wang S."/>
            <person name="Wang H."/>
            <person name="Wang A."/>
            <person name="Jiang F."/>
            <person name="Liu H."/>
            <person name="Zhao H."/>
            <person name="Xu D."/>
            <person name="Zhang Y."/>
        </authorList>
    </citation>
    <scope>NUCLEOTIDE SEQUENCE [LARGE SCALE GENOMIC DNA]</scope>
    <source>
        <strain evidence="2">cv. Punajuju</strain>
    </source>
</reference>
<organism evidence="1 2">
    <name type="scientific">Cichorium intybus</name>
    <name type="common">Chicory</name>
    <dbReference type="NCBI Taxonomy" id="13427"/>
    <lineage>
        <taxon>Eukaryota</taxon>
        <taxon>Viridiplantae</taxon>
        <taxon>Streptophyta</taxon>
        <taxon>Embryophyta</taxon>
        <taxon>Tracheophyta</taxon>
        <taxon>Spermatophyta</taxon>
        <taxon>Magnoliopsida</taxon>
        <taxon>eudicotyledons</taxon>
        <taxon>Gunneridae</taxon>
        <taxon>Pentapetalae</taxon>
        <taxon>asterids</taxon>
        <taxon>campanulids</taxon>
        <taxon>Asterales</taxon>
        <taxon>Asteraceae</taxon>
        <taxon>Cichorioideae</taxon>
        <taxon>Cichorieae</taxon>
        <taxon>Cichoriinae</taxon>
        <taxon>Cichorium</taxon>
    </lineage>
</organism>
<reference evidence="1 2" key="2">
    <citation type="journal article" date="2022" name="Mol. Ecol. Resour.">
        <title>The genomes of chicory, endive, great burdock and yacon provide insights into Asteraceae paleo-polyploidization history and plant inulin production.</title>
        <authorList>
            <person name="Fan W."/>
            <person name="Wang S."/>
            <person name="Wang H."/>
            <person name="Wang A."/>
            <person name="Jiang F."/>
            <person name="Liu H."/>
            <person name="Zhao H."/>
            <person name="Xu D."/>
            <person name="Zhang Y."/>
        </authorList>
    </citation>
    <scope>NUCLEOTIDE SEQUENCE [LARGE SCALE GENOMIC DNA]</scope>
    <source>
        <strain evidence="2">cv. Punajuju</strain>
        <tissue evidence="1">Leaves</tissue>
    </source>
</reference>
<sequence>MQRKEVSPPSQALPFELNLQSFCYSFTGLPNLGPAPGPLNKAPFHNPLQTRDHIKVIGKLAKMVVPGRAPVMVLLVLVVVIGGLQAAEICDMTEDGLMACKPSVTTEKPVDPSPECCKAVSGADKKCLCSYKDSVVLPALGIDPRLALGLPAKCNLPAPPC</sequence>
<dbReference type="Proteomes" id="UP001055811">
    <property type="component" value="Linkage Group LG04"/>
</dbReference>
<comment type="caution">
    <text evidence="1">The sequence shown here is derived from an EMBL/GenBank/DDBJ whole genome shotgun (WGS) entry which is preliminary data.</text>
</comment>
<protein>
    <submittedName>
        <fullName evidence="1">Uncharacterized protein</fullName>
    </submittedName>
</protein>
<proteinExistence type="predicted"/>
<accession>A0ACB9DTT4</accession>